<dbReference type="GO" id="GO:0017108">
    <property type="term" value="F:5'-flap endonuclease activity"/>
    <property type="evidence" value="ECO:0007669"/>
    <property type="project" value="UniProtKB-UniRule"/>
</dbReference>
<dbReference type="Proteomes" id="UP000507245">
    <property type="component" value="Unassembled WGS sequence"/>
</dbReference>
<dbReference type="EMBL" id="CAEKKB010000002">
    <property type="protein sequence ID" value="CAB4299717.1"/>
    <property type="molecule type" value="Genomic_DNA"/>
</dbReference>
<keyword evidence="1" id="KW-0235">DNA replication</keyword>
<dbReference type="GO" id="GO:0071932">
    <property type="term" value="P:replication fork reversal"/>
    <property type="evidence" value="ECO:0007669"/>
    <property type="project" value="TreeGrafter"/>
</dbReference>
<comment type="subcellular location">
    <subcellularLocation>
        <location evidence="1">Nucleus</location>
    </subcellularLocation>
    <subcellularLocation>
        <location evidence="1">Chromosome</location>
    </subcellularLocation>
</comment>
<dbReference type="GO" id="GO:0005524">
    <property type="term" value="F:ATP binding"/>
    <property type="evidence" value="ECO:0007669"/>
    <property type="project" value="UniProtKB-UniRule"/>
</dbReference>
<sequence>MIVDLEAPRFDKGRILSQDPAISYVLSQRNILAVAAKDYALILGMPGTGKTSTMVHAVKALLIRGASILLTSYTNSAVDNLLVKLKAQNIDFLRIGMEDMKLCMRKFEGIAFQWFP</sequence>
<dbReference type="OrthoDB" id="1739771at2759"/>
<keyword evidence="1" id="KW-0411">Iron-sulfur</keyword>
<keyword evidence="4" id="KW-1185">Reference proteome</keyword>
<dbReference type="PANTHER" id="PTHR10887">
    <property type="entry name" value="DNA2/NAM7 HELICASE FAMILY"/>
    <property type="match status" value="1"/>
</dbReference>
<keyword evidence="1" id="KW-0238">DNA-binding</keyword>
<dbReference type="GO" id="GO:0005634">
    <property type="term" value="C:nucleus"/>
    <property type="evidence" value="ECO:0007669"/>
    <property type="project" value="UniProtKB-SubCell"/>
</dbReference>
<keyword evidence="1" id="KW-0227">DNA damage</keyword>
<dbReference type="GO" id="GO:0017116">
    <property type="term" value="F:single-stranded DNA helicase activity"/>
    <property type="evidence" value="ECO:0007669"/>
    <property type="project" value="UniProtKB-UniRule"/>
</dbReference>
<dbReference type="GO" id="GO:0005694">
    <property type="term" value="C:chromosome"/>
    <property type="evidence" value="ECO:0007669"/>
    <property type="project" value="UniProtKB-SubCell"/>
</dbReference>
<dbReference type="Pfam" id="PF13086">
    <property type="entry name" value="AAA_11"/>
    <property type="match status" value="1"/>
</dbReference>
<keyword evidence="1" id="KW-0234">DNA repair</keyword>
<dbReference type="GO" id="GO:0046872">
    <property type="term" value="F:metal ion binding"/>
    <property type="evidence" value="ECO:0007669"/>
    <property type="project" value="UniProtKB-UniRule"/>
</dbReference>
<comment type="function">
    <text evidence="1">Key enzyme involved in DNA replication and DNA repair. Involved in Okazaki fragments processing by cleaving long flaps that escape FEN1: flaps that are longer than 27 nucleotides are coated by replication protein A complex (RPA), leading to recruit DNA2 which cleaves the flap until it is too short to bind RPA and becomes a substrate for FEN1. Also involved in 5'-end resection of DNA during double-strand break (DSB) repair by mediating the cleavage of 5'-ssDNA.</text>
</comment>
<comment type="similarity">
    <text evidence="1">Belongs to the DNA2/NAM7 helicase family.</text>
</comment>
<dbReference type="GO" id="GO:0003677">
    <property type="term" value="F:DNA binding"/>
    <property type="evidence" value="ECO:0007669"/>
    <property type="project" value="UniProtKB-UniRule"/>
</dbReference>
<dbReference type="SUPFAM" id="SSF52540">
    <property type="entry name" value="P-loop containing nucleoside triphosphate hydrolases"/>
    <property type="match status" value="1"/>
</dbReference>
<keyword evidence="1" id="KW-0378">Hydrolase</keyword>
<keyword evidence="1" id="KW-0347">Helicase</keyword>
<evidence type="ECO:0000313" key="3">
    <source>
        <dbReference type="EMBL" id="CAB4299717.1"/>
    </source>
</evidence>
<keyword evidence="1" id="KW-0540">Nuclease</keyword>
<evidence type="ECO:0000313" key="4">
    <source>
        <dbReference type="Proteomes" id="UP000507245"/>
    </source>
</evidence>
<keyword evidence="1" id="KW-0158">Chromosome</keyword>
<feature type="domain" description="DNA2/NAM7 helicase helicase" evidence="2">
    <location>
        <begin position="21"/>
        <end position="100"/>
    </location>
</feature>
<keyword evidence="1" id="KW-0511">Multifunctional enzyme</keyword>
<dbReference type="GO" id="GO:0005737">
    <property type="term" value="C:cytoplasm"/>
    <property type="evidence" value="ECO:0007669"/>
    <property type="project" value="TreeGrafter"/>
</dbReference>
<dbReference type="Gene3D" id="3.40.50.300">
    <property type="entry name" value="P-loop containing nucleotide triphosphate hydrolases"/>
    <property type="match status" value="1"/>
</dbReference>
<proteinExistence type="inferred from homology"/>
<keyword evidence="1" id="KW-0547">Nucleotide-binding</keyword>
<protein>
    <recommendedName>
        <fullName evidence="1">DNA replication ATP-dependent helicase/nuclease</fullName>
        <ecNumber evidence="1">3.1.-.-</ecNumber>
        <ecNumber evidence="1">3.6.4.12</ecNumber>
    </recommendedName>
</protein>
<dbReference type="AlphaFoldDB" id="A0A6J5WIH8"/>
<keyword evidence="1" id="KW-0479">Metal-binding</keyword>
<dbReference type="GO" id="GO:0006281">
    <property type="term" value="P:DNA repair"/>
    <property type="evidence" value="ECO:0007669"/>
    <property type="project" value="UniProtKB-KW"/>
</dbReference>
<dbReference type="InterPro" id="IPR027417">
    <property type="entry name" value="P-loop_NTPase"/>
</dbReference>
<reference evidence="4" key="1">
    <citation type="journal article" date="2020" name="Genome Biol.">
        <title>Gamete binning: chromosome-level and haplotype-resolved genome assembly enabled by high-throughput single-cell sequencing of gamete genomes.</title>
        <authorList>
            <person name="Campoy J.A."/>
            <person name="Sun H."/>
            <person name="Goel M."/>
            <person name="Jiao W.-B."/>
            <person name="Folz-Donahue K."/>
            <person name="Wang N."/>
            <person name="Rubio M."/>
            <person name="Liu C."/>
            <person name="Kukat C."/>
            <person name="Ruiz D."/>
            <person name="Huettel B."/>
            <person name="Schneeberger K."/>
        </authorList>
    </citation>
    <scope>NUCLEOTIDE SEQUENCE [LARGE SCALE GENOMIC DNA]</scope>
    <source>
        <strain evidence="4">cv. Rojo Pasion</strain>
    </source>
</reference>
<organism evidence="3 4">
    <name type="scientific">Prunus armeniaca</name>
    <name type="common">Apricot</name>
    <name type="synonym">Armeniaca vulgaris</name>
    <dbReference type="NCBI Taxonomy" id="36596"/>
    <lineage>
        <taxon>Eukaryota</taxon>
        <taxon>Viridiplantae</taxon>
        <taxon>Streptophyta</taxon>
        <taxon>Embryophyta</taxon>
        <taxon>Tracheophyta</taxon>
        <taxon>Spermatophyta</taxon>
        <taxon>Magnoliopsida</taxon>
        <taxon>eudicotyledons</taxon>
        <taxon>Gunneridae</taxon>
        <taxon>Pentapetalae</taxon>
        <taxon>rosids</taxon>
        <taxon>fabids</taxon>
        <taxon>Rosales</taxon>
        <taxon>Rosaceae</taxon>
        <taxon>Amygdaloideae</taxon>
        <taxon>Amygdaleae</taxon>
        <taxon>Prunus</taxon>
    </lineage>
</organism>
<gene>
    <name evidence="3" type="ORF">ORAREDHAP_LOCUS14354</name>
</gene>
<dbReference type="InterPro" id="IPR045055">
    <property type="entry name" value="DNA2/NAM7-like"/>
</dbReference>
<dbReference type="PANTHER" id="PTHR10887:SF433">
    <property type="entry name" value="DNA REPLICATION ATP-DEPENDENT HELICASE_NUCLEASE DNA2"/>
    <property type="match status" value="1"/>
</dbReference>
<evidence type="ECO:0000256" key="1">
    <source>
        <dbReference type="RuleBase" id="RU367041"/>
    </source>
</evidence>
<keyword evidence="1" id="KW-0067">ATP-binding</keyword>
<dbReference type="GO" id="GO:0033567">
    <property type="term" value="P:DNA replication, Okazaki fragment processing"/>
    <property type="evidence" value="ECO:0007669"/>
    <property type="project" value="UniProtKB-UniRule"/>
</dbReference>
<keyword evidence="1" id="KW-0408">Iron</keyword>
<dbReference type="EC" id="3.6.4.12" evidence="1"/>
<comment type="catalytic activity">
    <reaction evidence="1">
        <text>ATP + H2O = ADP + phosphate + H(+)</text>
        <dbReference type="Rhea" id="RHEA:13065"/>
        <dbReference type="ChEBI" id="CHEBI:15377"/>
        <dbReference type="ChEBI" id="CHEBI:15378"/>
        <dbReference type="ChEBI" id="CHEBI:30616"/>
        <dbReference type="ChEBI" id="CHEBI:43474"/>
        <dbReference type="ChEBI" id="CHEBI:456216"/>
        <dbReference type="EC" id="3.6.4.12"/>
    </reaction>
</comment>
<keyword evidence="1" id="KW-0004">4Fe-4S</keyword>
<dbReference type="GO" id="GO:0051539">
    <property type="term" value="F:4 iron, 4 sulfur cluster binding"/>
    <property type="evidence" value="ECO:0007669"/>
    <property type="project" value="UniProtKB-UniRule"/>
</dbReference>
<name>A0A6J5WIH8_PRUAR</name>
<keyword evidence="1" id="KW-0539">Nucleus</keyword>
<evidence type="ECO:0000259" key="2">
    <source>
        <dbReference type="Pfam" id="PF13086"/>
    </source>
</evidence>
<dbReference type="EC" id="3.1.-.-" evidence="1"/>
<accession>A0A6J5WIH8</accession>
<dbReference type="InterPro" id="IPR041677">
    <property type="entry name" value="DNA2/NAM7_AAA_11"/>
</dbReference>